<proteinExistence type="predicted"/>
<dbReference type="EMBL" id="JAJJMA010286853">
    <property type="protein sequence ID" value="MCL7046887.1"/>
    <property type="molecule type" value="Genomic_DNA"/>
</dbReference>
<name>A0AA42B0E2_PAPNU</name>
<evidence type="ECO:0008006" key="3">
    <source>
        <dbReference type="Google" id="ProtNLM"/>
    </source>
</evidence>
<organism evidence="1 2">
    <name type="scientific">Papaver nudicaule</name>
    <name type="common">Iceland poppy</name>
    <dbReference type="NCBI Taxonomy" id="74823"/>
    <lineage>
        <taxon>Eukaryota</taxon>
        <taxon>Viridiplantae</taxon>
        <taxon>Streptophyta</taxon>
        <taxon>Embryophyta</taxon>
        <taxon>Tracheophyta</taxon>
        <taxon>Spermatophyta</taxon>
        <taxon>Magnoliopsida</taxon>
        <taxon>Ranunculales</taxon>
        <taxon>Papaveraceae</taxon>
        <taxon>Papaveroideae</taxon>
        <taxon>Papaver</taxon>
    </lineage>
</organism>
<evidence type="ECO:0000313" key="1">
    <source>
        <dbReference type="EMBL" id="MCL7046887.1"/>
    </source>
</evidence>
<keyword evidence="2" id="KW-1185">Reference proteome</keyword>
<reference evidence="1" key="1">
    <citation type="submission" date="2022-03" db="EMBL/GenBank/DDBJ databases">
        <title>A functionally conserved STORR gene fusion in Papaver species that diverged 16.8 million years ago.</title>
        <authorList>
            <person name="Catania T."/>
        </authorList>
    </citation>
    <scope>NUCLEOTIDE SEQUENCE</scope>
    <source>
        <strain evidence="1">S-191538</strain>
    </source>
</reference>
<comment type="caution">
    <text evidence="1">The sequence shown here is derived from an EMBL/GenBank/DDBJ whole genome shotgun (WGS) entry which is preliminary data.</text>
</comment>
<accession>A0AA42B0E2</accession>
<sequence>MAVIFGLQMIENGIEDKLLNEHKAIPSHNDLCKKYHFGTKNSNIKSTEVRGAIFTAIRAGEVDELVRLIVFYMCQTIFFSKTGNFGLPCNFLVLVKSVDVINRISWPRLIHNAMIDGIVSSKGNATHITGCSFYLLYWFAEHSSLERRPGNCKVSRELTIPVDVDYEHKLTSPTKQMSRLEISQQRALKLDMENICLIEEMDGMKKRIHKIHMKFRIERNRLRAKGIREKVDVSASISQLMLTTFDEIINELAGDSGNHEQVQLELPRRSDTVQEGEASKNHKPDGTFQYFCCIVFTFHINDKTIEISDFHNFFQVVIRLISNLYL</sequence>
<gene>
    <name evidence="1" type="ORF">MKW94_027447</name>
</gene>
<evidence type="ECO:0000313" key="2">
    <source>
        <dbReference type="Proteomes" id="UP001177140"/>
    </source>
</evidence>
<dbReference type="Proteomes" id="UP001177140">
    <property type="component" value="Unassembled WGS sequence"/>
</dbReference>
<protein>
    <recommendedName>
        <fullName evidence="3">Aminotransferase-like plant mobile domain-containing protein</fullName>
    </recommendedName>
</protein>
<dbReference type="AlphaFoldDB" id="A0AA42B0E2"/>